<keyword evidence="1" id="KW-1133">Transmembrane helix</keyword>
<name>A0A0P1IMZ5_9RHOB</name>
<proteinExistence type="predicted"/>
<evidence type="ECO:0000313" key="3">
    <source>
        <dbReference type="Proteomes" id="UP000051184"/>
    </source>
</evidence>
<evidence type="ECO:0000256" key="1">
    <source>
        <dbReference type="SAM" id="Phobius"/>
    </source>
</evidence>
<protein>
    <submittedName>
        <fullName evidence="2">Uncharacterized protein</fullName>
    </submittedName>
</protein>
<feature type="transmembrane region" description="Helical" evidence="1">
    <location>
        <begin position="21"/>
        <end position="43"/>
    </location>
</feature>
<evidence type="ECO:0000313" key="2">
    <source>
        <dbReference type="EMBL" id="CUK24886.1"/>
    </source>
</evidence>
<organism evidence="2 3">
    <name type="scientific">Cognatishimia activa</name>
    <dbReference type="NCBI Taxonomy" id="1715691"/>
    <lineage>
        <taxon>Bacteria</taxon>
        <taxon>Pseudomonadati</taxon>
        <taxon>Pseudomonadota</taxon>
        <taxon>Alphaproteobacteria</taxon>
        <taxon>Rhodobacterales</taxon>
        <taxon>Paracoccaceae</taxon>
        <taxon>Cognatishimia</taxon>
    </lineage>
</organism>
<sequence>MYMSHMEDLERNRQMKAIQRMLLSVVVFGAMVCVLGVIAWVSLSGVNTDISLLLPPAPTLIQ</sequence>
<keyword evidence="1" id="KW-0472">Membrane</keyword>
<reference evidence="3" key="1">
    <citation type="submission" date="2015-09" db="EMBL/GenBank/DDBJ databases">
        <authorList>
            <person name="Rodrigo-Torres Lidia"/>
            <person name="Arahal R.David."/>
        </authorList>
    </citation>
    <scope>NUCLEOTIDE SEQUENCE [LARGE SCALE GENOMIC DNA]</scope>
    <source>
        <strain evidence="3">CECT 5114</strain>
    </source>
</reference>
<accession>A0A0P1IMZ5</accession>
<dbReference type="RefSeq" id="WP_058316568.1">
    <property type="nucleotide sequence ID" value="NZ_CYTO01000003.1"/>
</dbReference>
<dbReference type="EMBL" id="CYUE01000003">
    <property type="protein sequence ID" value="CUK24886.1"/>
    <property type="molecule type" value="Genomic_DNA"/>
</dbReference>
<dbReference type="Proteomes" id="UP000051184">
    <property type="component" value="Unassembled WGS sequence"/>
</dbReference>
<gene>
    <name evidence="2" type="ORF">TA5114_00673</name>
</gene>
<keyword evidence="3" id="KW-1185">Reference proteome</keyword>
<dbReference type="STRING" id="1715691.TA5113_00118"/>
<dbReference type="OrthoDB" id="9975820at2"/>
<dbReference type="AlphaFoldDB" id="A0A0P1IMZ5"/>
<keyword evidence="1" id="KW-0812">Transmembrane</keyword>